<dbReference type="PANTHER" id="PTHR43442:SF3">
    <property type="entry name" value="GLUCONOKINASE-RELATED"/>
    <property type="match status" value="1"/>
</dbReference>
<dbReference type="InterPro" id="IPR006001">
    <property type="entry name" value="Therm_gnt_kin"/>
</dbReference>
<keyword evidence="4 9" id="KW-0808">Transferase</keyword>
<evidence type="ECO:0000256" key="8">
    <source>
        <dbReference type="ARBA" id="ARBA00048090"/>
    </source>
</evidence>
<evidence type="ECO:0000256" key="4">
    <source>
        <dbReference type="ARBA" id="ARBA00022679"/>
    </source>
</evidence>
<dbReference type="GO" id="GO:0005975">
    <property type="term" value="P:carbohydrate metabolic process"/>
    <property type="evidence" value="ECO:0007669"/>
    <property type="project" value="InterPro"/>
</dbReference>
<dbReference type="GO" id="GO:0005524">
    <property type="term" value="F:ATP binding"/>
    <property type="evidence" value="ECO:0007669"/>
    <property type="project" value="UniProtKB-KW"/>
</dbReference>
<accession>A0A5M8PQE4</accession>
<organism evidence="10 11">
    <name type="scientific">Lasallia pustulata</name>
    <dbReference type="NCBI Taxonomy" id="136370"/>
    <lineage>
        <taxon>Eukaryota</taxon>
        <taxon>Fungi</taxon>
        <taxon>Dikarya</taxon>
        <taxon>Ascomycota</taxon>
        <taxon>Pezizomycotina</taxon>
        <taxon>Lecanoromycetes</taxon>
        <taxon>OSLEUM clade</taxon>
        <taxon>Umbilicariomycetidae</taxon>
        <taxon>Umbilicariales</taxon>
        <taxon>Umbilicariaceae</taxon>
        <taxon>Lasallia</taxon>
    </lineage>
</organism>
<dbReference type="AlphaFoldDB" id="A0A5M8PQE4"/>
<dbReference type="UniPathway" id="UPA00792"/>
<reference evidence="10 11" key="1">
    <citation type="submission" date="2019-09" db="EMBL/GenBank/DDBJ databases">
        <title>The hologenome of the rock-dwelling lichen Lasallia pustulata.</title>
        <authorList>
            <person name="Greshake Tzovaras B."/>
            <person name="Segers F."/>
            <person name="Bicker A."/>
            <person name="Dal Grande F."/>
            <person name="Otte J."/>
            <person name="Hankeln T."/>
            <person name="Schmitt I."/>
            <person name="Ebersberger I."/>
        </authorList>
    </citation>
    <scope>NUCLEOTIDE SEQUENCE [LARGE SCALE GENOMIC DNA]</scope>
    <source>
        <strain evidence="10">A1-1</strain>
    </source>
</reference>
<dbReference type="EC" id="2.7.1.12" evidence="3 9"/>
<name>A0A5M8PQE4_9LECA</name>
<evidence type="ECO:0000256" key="2">
    <source>
        <dbReference type="ARBA" id="ARBA00008420"/>
    </source>
</evidence>
<dbReference type="GO" id="GO:0046316">
    <property type="term" value="F:gluconokinase activity"/>
    <property type="evidence" value="ECO:0007669"/>
    <property type="project" value="UniProtKB-EC"/>
</dbReference>
<dbReference type="SUPFAM" id="SSF52540">
    <property type="entry name" value="P-loop containing nucleoside triphosphate hydrolases"/>
    <property type="match status" value="1"/>
</dbReference>
<evidence type="ECO:0000256" key="7">
    <source>
        <dbReference type="ARBA" id="ARBA00022840"/>
    </source>
</evidence>
<keyword evidence="7 9" id="KW-0067">ATP-binding</keyword>
<proteinExistence type="inferred from homology"/>
<keyword evidence="5 9" id="KW-0547">Nucleotide-binding</keyword>
<dbReference type="FunFam" id="3.40.50.300:FF:001607">
    <property type="entry name" value="Gluconokinase"/>
    <property type="match status" value="1"/>
</dbReference>
<evidence type="ECO:0000256" key="9">
    <source>
        <dbReference type="RuleBase" id="RU363066"/>
    </source>
</evidence>
<dbReference type="Gene3D" id="3.40.50.300">
    <property type="entry name" value="P-loop containing nucleotide triphosphate hydrolases"/>
    <property type="match status" value="1"/>
</dbReference>
<comment type="catalytic activity">
    <reaction evidence="8 9">
        <text>D-gluconate + ATP = 6-phospho-D-gluconate + ADP + H(+)</text>
        <dbReference type="Rhea" id="RHEA:19433"/>
        <dbReference type="ChEBI" id="CHEBI:15378"/>
        <dbReference type="ChEBI" id="CHEBI:18391"/>
        <dbReference type="ChEBI" id="CHEBI:30616"/>
        <dbReference type="ChEBI" id="CHEBI:58759"/>
        <dbReference type="ChEBI" id="CHEBI:456216"/>
        <dbReference type="EC" id="2.7.1.12"/>
    </reaction>
</comment>
<dbReference type="PANTHER" id="PTHR43442">
    <property type="entry name" value="GLUCONOKINASE-RELATED"/>
    <property type="match status" value="1"/>
</dbReference>
<dbReference type="Proteomes" id="UP000324767">
    <property type="component" value="Unassembled WGS sequence"/>
</dbReference>
<dbReference type="OrthoDB" id="275177at2759"/>
<evidence type="ECO:0000256" key="1">
    <source>
        <dbReference type="ARBA" id="ARBA00004875"/>
    </source>
</evidence>
<sequence>MLVVCEAPDPASEHLHPQSRFARRVRATMLSVNGRHTGLPTHSAAIDYRAIDSLKQMNGARQRHHHRHMWIITGPAGCGKSTVAQHLANELSIPYIEGDDFHPPSNKQKMAQGIPLTDADRWDWLISLREAAASRLCPTNSSTTKPHDGVVVTCSALKRKYRDVMRIAAYNNHNVLIHFIYLRVDEDILVARVKARQGHYMKSTMVHSQLEMLEEPDVEEQGRDVLEIDCQTSLTEVQMLVESTVREVLAEDV</sequence>
<dbReference type="GO" id="GO:0005737">
    <property type="term" value="C:cytoplasm"/>
    <property type="evidence" value="ECO:0007669"/>
    <property type="project" value="TreeGrafter"/>
</dbReference>
<comment type="pathway">
    <text evidence="1 9">Carbohydrate acid metabolism; D-gluconate degradation.</text>
</comment>
<comment type="similarity">
    <text evidence="2 9">Belongs to the gluconokinase GntK/GntV family.</text>
</comment>
<dbReference type="Pfam" id="PF13671">
    <property type="entry name" value="AAA_33"/>
    <property type="match status" value="1"/>
</dbReference>
<protein>
    <recommendedName>
        <fullName evidence="3 9">Gluconokinase</fullName>
        <ecNumber evidence="3 9">2.7.1.12</ecNumber>
    </recommendedName>
</protein>
<keyword evidence="6 9" id="KW-0418">Kinase</keyword>
<evidence type="ECO:0000256" key="5">
    <source>
        <dbReference type="ARBA" id="ARBA00022741"/>
    </source>
</evidence>
<dbReference type="EMBL" id="VXIT01000008">
    <property type="protein sequence ID" value="KAA6411154.1"/>
    <property type="molecule type" value="Genomic_DNA"/>
</dbReference>
<evidence type="ECO:0000256" key="6">
    <source>
        <dbReference type="ARBA" id="ARBA00022777"/>
    </source>
</evidence>
<gene>
    <name evidence="10" type="ORF">FRX48_05466</name>
</gene>
<comment type="caution">
    <text evidence="10">The sequence shown here is derived from an EMBL/GenBank/DDBJ whole genome shotgun (WGS) entry which is preliminary data.</text>
</comment>
<evidence type="ECO:0000256" key="3">
    <source>
        <dbReference type="ARBA" id="ARBA00012054"/>
    </source>
</evidence>
<dbReference type="NCBIfam" id="TIGR01313">
    <property type="entry name" value="therm_gnt_kin"/>
    <property type="match status" value="1"/>
</dbReference>
<dbReference type="CDD" id="cd02021">
    <property type="entry name" value="GntK"/>
    <property type="match status" value="1"/>
</dbReference>
<evidence type="ECO:0000313" key="10">
    <source>
        <dbReference type="EMBL" id="KAA6411154.1"/>
    </source>
</evidence>
<evidence type="ECO:0000313" key="11">
    <source>
        <dbReference type="Proteomes" id="UP000324767"/>
    </source>
</evidence>
<dbReference type="InterPro" id="IPR027417">
    <property type="entry name" value="P-loop_NTPase"/>
</dbReference>